<dbReference type="SMART" id="SM01360">
    <property type="entry name" value="A2M"/>
    <property type="match status" value="1"/>
</dbReference>
<dbReference type="AlphaFoldDB" id="A0A9N9MJV0"/>
<dbReference type="InterPro" id="IPR036055">
    <property type="entry name" value="LDL_receptor-like_sf"/>
</dbReference>
<dbReference type="SMART" id="SM00192">
    <property type="entry name" value="LDLa"/>
    <property type="match status" value="1"/>
</dbReference>
<reference evidence="4" key="1">
    <citation type="submission" date="2022-01" db="EMBL/GenBank/DDBJ databases">
        <authorList>
            <person name="King R."/>
        </authorList>
    </citation>
    <scope>NUCLEOTIDE SEQUENCE</scope>
</reference>
<dbReference type="InterPro" id="IPR050473">
    <property type="entry name" value="A2M/Complement_sys"/>
</dbReference>
<evidence type="ECO:0000259" key="3">
    <source>
        <dbReference type="SMART" id="SM01360"/>
    </source>
</evidence>
<name>A0A9N9MJV0_9CUCU</name>
<dbReference type="InterPro" id="IPR001599">
    <property type="entry name" value="Macroglobln_a2"/>
</dbReference>
<sequence length="211" mass="24542">MQAGNELTYAKVITKMMTFDEHINGTLKHDWMSHEGYPDELIYFPSSTYGIDANRTFEYAGLVVFSDFELTRRPNYCNMSQGLGECLNGRCYRLSKRCDYYRDCEDGTDEAGCYYENSTELALFRKFRFNRVQRQYENVWVWKDVNIGPHGRYIFNVDVPARPAHWMVSAFSMSPTLGFGMLNKAIDYVGVLPFFINVEMPTICMQAQVSY</sequence>
<dbReference type="InterPro" id="IPR002172">
    <property type="entry name" value="LDrepeatLR_classA_rpt"/>
</dbReference>
<dbReference type="GO" id="GO:0004866">
    <property type="term" value="F:endopeptidase inhibitor activity"/>
    <property type="evidence" value="ECO:0007669"/>
    <property type="project" value="InterPro"/>
</dbReference>
<keyword evidence="5" id="KW-1185">Reference proteome</keyword>
<keyword evidence="1 2" id="KW-1015">Disulfide bond</keyword>
<evidence type="ECO:0000256" key="1">
    <source>
        <dbReference type="ARBA" id="ARBA00023157"/>
    </source>
</evidence>
<feature type="disulfide bond" evidence="2">
    <location>
        <begin position="98"/>
        <end position="113"/>
    </location>
</feature>
<dbReference type="OrthoDB" id="6359008at2759"/>
<dbReference type="Gene3D" id="4.10.400.10">
    <property type="entry name" value="Low-density Lipoprotein Receptor"/>
    <property type="match status" value="1"/>
</dbReference>
<evidence type="ECO:0000256" key="2">
    <source>
        <dbReference type="PROSITE-ProRule" id="PRU00124"/>
    </source>
</evidence>
<dbReference type="Pfam" id="PF00207">
    <property type="entry name" value="A2M"/>
    <property type="match status" value="1"/>
</dbReference>
<dbReference type="SUPFAM" id="SSF57424">
    <property type="entry name" value="LDL receptor-like module"/>
    <property type="match status" value="1"/>
</dbReference>
<organism evidence="4 5">
    <name type="scientific">Ceutorhynchus assimilis</name>
    <name type="common">cabbage seed weevil</name>
    <dbReference type="NCBI Taxonomy" id="467358"/>
    <lineage>
        <taxon>Eukaryota</taxon>
        <taxon>Metazoa</taxon>
        <taxon>Ecdysozoa</taxon>
        <taxon>Arthropoda</taxon>
        <taxon>Hexapoda</taxon>
        <taxon>Insecta</taxon>
        <taxon>Pterygota</taxon>
        <taxon>Neoptera</taxon>
        <taxon>Endopterygota</taxon>
        <taxon>Coleoptera</taxon>
        <taxon>Polyphaga</taxon>
        <taxon>Cucujiformia</taxon>
        <taxon>Curculionidae</taxon>
        <taxon>Ceutorhynchinae</taxon>
        <taxon>Ceutorhynchus</taxon>
    </lineage>
</organism>
<dbReference type="Gene3D" id="2.20.130.20">
    <property type="match status" value="1"/>
</dbReference>
<accession>A0A9N9MJV0</accession>
<evidence type="ECO:0000313" key="5">
    <source>
        <dbReference type="Proteomes" id="UP001152799"/>
    </source>
</evidence>
<dbReference type="PANTHER" id="PTHR11412:SF172">
    <property type="entry name" value="LD23292P"/>
    <property type="match status" value="1"/>
</dbReference>
<dbReference type="CDD" id="cd00112">
    <property type="entry name" value="LDLa"/>
    <property type="match status" value="1"/>
</dbReference>
<gene>
    <name evidence="4" type="ORF">CEUTPL_LOCUS4439</name>
</gene>
<comment type="caution">
    <text evidence="2">Lacks conserved residue(s) required for the propagation of feature annotation.</text>
</comment>
<dbReference type="Pfam" id="PF00057">
    <property type="entry name" value="Ldl_recept_a"/>
    <property type="match status" value="1"/>
</dbReference>
<dbReference type="PANTHER" id="PTHR11412">
    <property type="entry name" value="MACROGLOBULIN / COMPLEMENT"/>
    <property type="match status" value="1"/>
</dbReference>
<feature type="domain" description="Alpha-2-macroglobulin" evidence="3">
    <location>
        <begin position="139"/>
        <end position="211"/>
    </location>
</feature>
<feature type="disulfide bond" evidence="2">
    <location>
        <begin position="86"/>
        <end position="104"/>
    </location>
</feature>
<proteinExistence type="predicted"/>
<evidence type="ECO:0000313" key="4">
    <source>
        <dbReference type="EMBL" id="CAG9763785.1"/>
    </source>
</evidence>
<dbReference type="PROSITE" id="PS50068">
    <property type="entry name" value="LDLRA_2"/>
    <property type="match status" value="1"/>
</dbReference>
<protein>
    <recommendedName>
        <fullName evidence="3">Alpha-2-macroglobulin domain-containing protein</fullName>
    </recommendedName>
</protein>
<dbReference type="EMBL" id="OU892291">
    <property type="protein sequence ID" value="CAG9763785.1"/>
    <property type="molecule type" value="Genomic_DNA"/>
</dbReference>
<dbReference type="Proteomes" id="UP001152799">
    <property type="component" value="Chromosome 15"/>
</dbReference>